<keyword evidence="1" id="KW-0472">Membrane</keyword>
<proteinExistence type="predicted"/>
<dbReference type="Proteomes" id="UP000613840">
    <property type="component" value="Unassembled WGS sequence"/>
</dbReference>
<keyword evidence="1" id="KW-1133">Transmembrane helix</keyword>
<evidence type="ECO:0000313" key="2">
    <source>
        <dbReference type="EMBL" id="GGL84337.1"/>
    </source>
</evidence>
<protein>
    <submittedName>
        <fullName evidence="2">Uncharacterized protein</fullName>
    </submittedName>
</protein>
<evidence type="ECO:0000313" key="3">
    <source>
        <dbReference type="Proteomes" id="UP000613840"/>
    </source>
</evidence>
<dbReference type="EMBL" id="BMMZ01000026">
    <property type="protein sequence ID" value="GGL84337.1"/>
    <property type="molecule type" value="Genomic_DNA"/>
</dbReference>
<feature type="transmembrane region" description="Helical" evidence="1">
    <location>
        <begin position="20"/>
        <end position="39"/>
    </location>
</feature>
<name>A0A917SIN2_9ACTN</name>
<organism evidence="2 3">
    <name type="scientific">Microlunatus endophyticus</name>
    <dbReference type="NCBI Taxonomy" id="1716077"/>
    <lineage>
        <taxon>Bacteria</taxon>
        <taxon>Bacillati</taxon>
        <taxon>Actinomycetota</taxon>
        <taxon>Actinomycetes</taxon>
        <taxon>Propionibacteriales</taxon>
        <taxon>Propionibacteriaceae</taxon>
        <taxon>Microlunatus</taxon>
    </lineage>
</organism>
<sequence>MPAAPGGRLFDLDYLILGELVVVRILFLSLAVTLMLLVLNNWRLQHHSH</sequence>
<keyword evidence="1" id="KW-0812">Transmembrane</keyword>
<accession>A0A917SIN2</accession>
<evidence type="ECO:0000256" key="1">
    <source>
        <dbReference type="SAM" id="Phobius"/>
    </source>
</evidence>
<reference evidence="2" key="1">
    <citation type="journal article" date="2014" name="Int. J. Syst. Evol. Microbiol.">
        <title>Complete genome sequence of Corynebacterium casei LMG S-19264T (=DSM 44701T), isolated from a smear-ripened cheese.</title>
        <authorList>
            <consortium name="US DOE Joint Genome Institute (JGI-PGF)"/>
            <person name="Walter F."/>
            <person name="Albersmeier A."/>
            <person name="Kalinowski J."/>
            <person name="Ruckert C."/>
        </authorList>
    </citation>
    <scope>NUCLEOTIDE SEQUENCE</scope>
    <source>
        <strain evidence="2">CGMCC 4.7306</strain>
    </source>
</reference>
<reference evidence="2" key="2">
    <citation type="submission" date="2020-09" db="EMBL/GenBank/DDBJ databases">
        <authorList>
            <person name="Sun Q."/>
            <person name="Zhou Y."/>
        </authorList>
    </citation>
    <scope>NUCLEOTIDE SEQUENCE</scope>
    <source>
        <strain evidence="2">CGMCC 4.7306</strain>
    </source>
</reference>
<keyword evidence="3" id="KW-1185">Reference proteome</keyword>
<gene>
    <name evidence="2" type="ORF">GCM10011575_48250</name>
</gene>
<comment type="caution">
    <text evidence="2">The sequence shown here is derived from an EMBL/GenBank/DDBJ whole genome shotgun (WGS) entry which is preliminary data.</text>
</comment>
<dbReference type="AlphaFoldDB" id="A0A917SIN2"/>